<accession>A0A432WPN0</accession>
<proteinExistence type="predicted"/>
<name>A0A432WPN0_9GAMM</name>
<evidence type="ECO:0000313" key="3">
    <source>
        <dbReference type="Proteomes" id="UP000288405"/>
    </source>
</evidence>
<reference evidence="2 3" key="1">
    <citation type="journal article" date="2011" name="Front. Microbiol.">
        <title>Genomic signatures of strain selection and enhancement in Bacillus atrophaeus var. globigii, a historical biowarfare simulant.</title>
        <authorList>
            <person name="Gibbons H.S."/>
            <person name="Broomall S.M."/>
            <person name="McNew L.A."/>
            <person name="Daligault H."/>
            <person name="Chapman C."/>
            <person name="Bruce D."/>
            <person name="Karavis M."/>
            <person name="Krepps M."/>
            <person name="McGregor P.A."/>
            <person name="Hong C."/>
            <person name="Park K.H."/>
            <person name="Akmal A."/>
            <person name="Feldman A."/>
            <person name="Lin J.S."/>
            <person name="Chang W.E."/>
            <person name="Higgs B.W."/>
            <person name="Demirev P."/>
            <person name="Lindquist J."/>
            <person name="Liem A."/>
            <person name="Fochler E."/>
            <person name="Read T.D."/>
            <person name="Tapia R."/>
            <person name="Johnson S."/>
            <person name="Bishop-Lilly K.A."/>
            <person name="Detter C."/>
            <person name="Han C."/>
            <person name="Sozhamannan S."/>
            <person name="Rosenzweig C.N."/>
            <person name="Skowronski E.W."/>
        </authorList>
    </citation>
    <scope>NUCLEOTIDE SEQUENCE [LARGE SCALE GENOMIC DNA]</scope>
    <source>
        <strain evidence="2 3">GYP-17</strain>
    </source>
</reference>
<dbReference type="EMBL" id="PIPM01000002">
    <property type="protein sequence ID" value="RUO35698.1"/>
    <property type="molecule type" value="Genomic_DNA"/>
</dbReference>
<dbReference type="Proteomes" id="UP000288405">
    <property type="component" value="Unassembled WGS sequence"/>
</dbReference>
<dbReference type="OrthoDB" id="6917259at2"/>
<dbReference type="Pfam" id="PF06527">
    <property type="entry name" value="TniQ"/>
    <property type="match status" value="1"/>
</dbReference>
<sequence>MAYADTRHAKYQCITSIELSNLSINSWHIHTELLPDEALSSWLIRAGLRHAIEPLAIGRIIWGHWRVWTRDIDRWLPNQRLEELSQEIQIHRDLLYHVTLTPWARQMNLSPLNPQQRWYWVTSLSHRNRSRQSSFAFCPQCLAEDDIPYMRKSWRFSWVTTCPTHKTILSEACSHCHYAVNLSRHTLSSKSLRYCTSCHGDLTAVSNQAVASKQSHEIQGQLIEALYAKEPVAQDFTTLKFLIKLIRQSLASKRNMHNSPLHTFINIANDTRSPLCSICFTELSIKDRHALLTAAFKLMSLKDSSLVDLLIETGVTQSAFLKDKTELSNKILRISKQLPTHQRVRLRQRDASIRWPEPRSLEATQRLIKILHKSIRADDK</sequence>
<feature type="domain" description="TniQ" evidence="1">
    <location>
        <begin position="29"/>
        <end position="168"/>
    </location>
</feature>
<dbReference type="SUPFAM" id="SSF48695">
    <property type="entry name" value="Multiheme cytochromes"/>
    <property type="match status" value="1"/>
</dbReference>
<keyword evidence="3" id="KW-1185">Reference proteome</keyword>
<evidence type="ECO:0000313" key="2">
    <source>
        <dbReference type="EMBL" id="RUO35698.1"/>
    </source>
</evidence>
<comment type="caution">
    <text evidence="2">The sequence shown here is derived from an EMBL/GenBank/DDBJ whole genome shotgun (WGS) entry which is preliminary data.</text>
</comment>
<evidence type="ECO:0000259" key="1">
    <source>
        <dbReference type="Pfam" id="PF06527"/>
    </source>
</evidence>
<dbReference type="InterPro" id="IPR009492">
    <property type="entry name" value="TniQ"/>
</dbReference>
<dbReference type="AlphaFoldDB" id="A0A432WPN0"/>
<organism evidence="2 3">
    <name type="scientific">Aliidiomarina sanyensis</name>
    <dbReference type="NCBI Taxonomy" id="1249555"/>
    <lineage>
        <taxon>Bacteria</taxon>
        <taxon>Pseudomonadati</taxon>
        <taxon>Pseudomonadota</taxon>
        <taxon>Gammaproteobacteria</taxon>
        <taxon>Alteromonadales</taxon>
        <taxon>Idiomarinaceae</taxon>
        <taxon>Aliidiomarina</taxon>
    </lineage>
</organism>
<dbReference type="InterPro" id="IPR036280">
    <property type="entry name" value="Multihaem_cyt_sf"/>
</dbReference>
<dbReference type="RefSeq" id="WP_126776077.1">
    <property type="nucleotide sequence ID" value="NZ_PIPM01000002.1"/>
</dbReference>
<protein>
    <recommendedName>
        <fullName evidence="1">TniQ domain-containing protein</fullName>
    </recommendedName>
</protein>
<gene>
    <name evidence="2" type="ORF">CWE11_02765</name>
</gene>